<dbReference type="GO" id="GO:0008270">
    <property type="term" value="F:zinc ion binding"/>
    <property type="evidence" value="ECO:0007669"/>
    <property type="project" value="InterPro"/>
</dbReference>
<dbReference type="PROSITE" id="PS50048">
    <property type="entry name" value="ZN2_CY6_FUNGAL_2"/>
    <property type="match status" value="1"/>
</dbReference>
<proteinExistence type="predicted"/>
<evidence type="ECO:0000313" key="6">
    <source>
        <dbReference type="Proteomes" id="UP000504637"/>
    </source>
</evidence>
<comment type="subcellular location">
    <subcellularLocation>
        <location evidence="1">Nucleus</location>
    </subcellularLocation>
</comment>
<evidence type="ECO:0000256" key="1">
    <source>
        <dbReference type="ARBA" id="ARBA00004123"/>
    </source>
</evidence>
<dbReference type="GO" id="GO:0005634">
    <property type="term" value="C:nucleus"/>
    <property type="evidence" value="ECO:0007669"/>
    <property type="project" value="UniProtKB-SubCell"/>
</dbReference>
<evidence type="ECO:0000256" key="4">
    <source>
        <dbReference type="SAM" id="MobiDB-lite"/>
    </source>
</evidence>
<evidence type="ECO:0000256" key="2">
    <source>
        <dbReference type="ARBA" id="ARBA00022723"/>
    </source>
</evidence>
<dbReference type="Gene3D" id="4.10.240.10">
    <property type="entry name" value="Zn(2)-C6 fungal-type DNA-binding domain"/>
    <property type="match status" value="1"/>
</dbReference>
<feature type="compositionally biased region" description="Polar residues" evidence="4">
    <location>
        <begin position="22"/>
        <end position="31"/>
    </location>
</feature>
<dbReference type="GeneID" id="54357031"/>
<dbReference type="CDD" id="cd12148">
    <property type="entry name" value="fungal_TF_MHR"/>
    <property type="match status" value="1"/>
</dbReference>
<sequence length="831" mass="92520">MAETRRQSFELHGLLRSRNKSRSQMESQSRLCSDPRPVASSTRVKKKKSSRQQLSCNKCRERKVRCDRTQPCSACCARGHPRDCVFECEGEFMPISQGDEIRRLRKESEKLKAIIRQANLPLPGGKRMSDKSLSSSNTYGIFEQTSFPQHKPRAVERIDNLYFGSPSIAIIVADYAKHQAGESLTHTTPRGRDAFAPSDGATAYPFPILEESSASEMTVRLLKDHDLVYKYLATFQTHAHSCYFPNLPNDSSRSEFQRFLADAEANAIKHPDMLAVIFATMAVGLQVGVWSECGGQWNSASVYKARMCGDVYMAAAMQALRLGSFMNTPTLLAVQALVIIGPYLINSGRLLDAWTLFGTTIRVAQSIGLHRDPQILDPIPDPEECMIRKSTWWWMLHMDQQYSATLGRPLGISGIGDCPSPDTMVASPVELRLGEFTHHFTILARQILSSDGLISTSKIDDFTDKLLTLWDTMPEVLRFHPFWLRQGAVLPDWPLGIVSVTLFVKVQSFLCLLNRKRVERSQAGNSETYSHVHKTKREAYAEAPANPRAKSLCQDLPFGHHSQRGRTLVIEASTSILLSFIFLHRHYPAAIFCWTMCQQAFNACMILLLDANEFGILGHEQIILEVQGVFLGLQHHKVHRIAELASMRISQGLQHIAAIKSQLGLQENEAFPGQYLSVNIAHEMPAPAFSEPVMNAHASMILLEDLGSQSYAPAAFRPLNWTRSENKYNLQSSASTADFPGALPMANLAMDLDPSLAATAAMSMTDVRPDARSSLEGAAVPSYMTDRGYPIPSRNETVAMMGNIVQTQVKAARSKCSNGIVWDCTGFQDMQ</sequence>
<keyword evidence="2" id="KW-0479">Metal-binding</keyword>
<dbReference type="RefSeq" id="XP_033462283.1">
    <property type="nucleotide sequence ID" value="XM_033599232.1"/>
</dbReference>
<dbReference type="CDD" id="cd00067">
    <property type="entry name" value="GAL4"/>
    <property type="match status" value="1"/>
</dbReference>
<evidence type="ECO:0000313" key="7">
    <source>
        <dbReference type="RefSeq" id="XP_033462283.1"/>
    </source>
</evidence>
<organism evidence="7">
    <name type="scientific">Dissoconium aciculare CBS 342.82</name>
    <dbReference type="NCBI Taxonomy" id="1314786"/>
    <lineage>
        <taxon>Eukaryota</taxon>
        <taxon>Fungi</taxon>
        <taxon>Dikarya</taxon>
        <taxon>Ascomycota</taxon>
        <taxon>Pezizomycotina</taxon>
        <taxon>Dothideomycetes</taxon>
        <taxon>Dothideomycetidae</taxon>
        <taxon>Mycosphaerellales</taxon>
        <taxon>Dissoconiaceae</taxon>
        <taxon>Dissoconium</taxon>
    </lineage>
</organism>
<accession>A0A6J3MEG9</accession>
<dbReference type="GO" id="GO:0000981">
    <property type="term" value="F:DNA-binding transcription factor activity, RNA polymerase II-specific"/>
    <property type="evidence" value="ECO:0007669"/>
    <property type="project" value="InterPro"/>
</dbReference>
<dbReference type="GO" id="GO:0006351">
    <property type="term" value="P:DNA-templated transcription"/>
    <property type="evidence" value="ECO:0007669"/>
    <property type="project" value="InterPro"/>
</dbReference>
<dbReference type="Pfam" id="PF04082">
    <property type="entry name" value="Fungal_trans"/>
    <property type="match status" value="1"/>
</dbReference>
<dbReference type="PANTHER" id="PTHR31001">
    <property type="entry name" value="UNCHARACTERIZED TRANSCRIPTIONAL REGULATORY PROTEIN"/>
    <property type="match status" value="1"/>
</dbReference>
<dbReference type="InterPro" id="IPR036864">
    <property type="entry name" value="Zn2-C6_fun-type_DNA-bd_sf"/>
</dbReference>
<dbReference type="InterPro" id="IPR050613">
    <property type="entry name" value="Sec_Metabolite_Reg"/>
</dbReference>
<reference evidence="7" key="1">
    <citation type="submission" date="2020-01" db="EMBL/GenBank/DDBJ databases">
        <authorList>
            <consortium name="DOE Joint Genome Institute"/>
            <person name="Haridas S."/>
            <person name="Albert R."/>
            <person name="Binder M."/>
            <person name="Bloem J."/>
            <person name="Labutti K."/>
            <person name="Salamov A."/>
            <person name="Andreopoulos B."/>
            <person name="Baker S.E."/>
            <person name="Barry K."/>
            <person name="Bills G."/>
            <person name="Bluhm B.H."/>
            <person name="Cannon C."/>
            <person name="Castanera R."/>
            <person name="Culley D.E."/>
            <person name="Daum C."/>
            <person name="Ezra D."/>
            <person name="Gonzalez J.B."/>
            <person name="Henrissat B."/>
            <person name="Kuo A."/>
            <person name="Liang C."/>
            <person name="Lipzen A."/>
            <person name="Lutzoni F."/>
            <person name="Magnuson J."/>
            <person name="Mondo S."/>
            <person name="Nolan M."/>
            <person name="Ohm R."/>
            <person name="Pangilinan J."/>
            <person name="Park H.-J."/>
            <person name="Ramirez L."/>
            <person name="Alfaro M."/>
            <person name="Sun H."/>
            <person name="Tritt A."/>
            <person name="Yoshinaga Y."/>
            <person name="Zwiers L.-H."/>
            <person name="Turgeon B.G."/>
            <person name="Goodwin S.B."/>
            <person name="Spatafora J.W."/>
            <person name="Crous P.W."/>
            <person name="Grigoriev I.V."/>
        </authorList>
    </citation>
    <scope>NUCLEOTIDE SEQUENCE</scope>
    <source>
        <strain evidence="7">CBS 342.82</strain>
    </source>
</reference>
<reference evidence="7" key="3">
    <citation type="submission" date="2025-08" db="UniProtKB">
        <authorList>
            <consortium name="RefSeq"/>
        </authorList>
    </citation>
    <scope>IDENTIFICATION</scope>
    <source>
        <strain evidence="7">CBS 342.82</strain>
    </source>
</reference>
<dbReference type="OrthoDB" id="1747771at2759"/>
<dbReference type="SMART" id="SM00906">
    <property type="entry name" value="Fungal_trans"/>
    <property type="match status" value="1"/>
</dbReference>
<keyword evidence="6" id="KW-1185">Reference proteome</keyword>
<evidence type="ECO:0000259" key="5">
    <source>
        <dbReference type="PROSITE" id="PS50048"/>
    </source>
</evidence>
<protein>
    <recommendedName>
        <fullName evidence="5">Zn(2)-C6 fungal-type domain-containing protein</fullName>
    </recommendedName>
</protein>
<dbReference type="PROSITE" id="PS00463">
    <property type="entry name" value="ZN2_CY6_FUNGAL_1"/>
    <property type="match status" value="1"/>
</dbReference>
<keyword evidence="3" id="KW-0539">Nucleus</keyword>
<dbReference type="InterPro" id="IPR001138">
    <property type="entry name" value="Zn2Cys6_DnaBD"/>
</dbReference>
<dbReference type="AlphaFoldDB" id="A0A6J3MEG9"/>
<dbReference type="Proteomes" id="UP000504637">
    <property type="component" value="Unplaced"/>
</dbReference>
<evidence type="ECO:0000256" key="3">
    <source>
        <dbReference type="ARBA" id="ARBA00023242"/>
    </source>
</evidence>
<name>A0A6J3MEG9_9PEZI</name>
<reference evidence="7" key="2">
    <citation type="submission" date="2020-04" db="EMBL/GenBank/DDBJ databases">
        <authorList>
            <consortium name="NCBI Genome Project"/>
        </authorList>
    </citation>
    <scope>NUCLEOTIDE SEQUENCE</scope>
    <source>
        <strain evidence="7">CBS 342.82</strain>
    </source>
</reference>
<dbReference type="PANTHER" id="PTHR31001:SF81">
    <property type="entry name" value="ZN(II)2CYS6 TRANSCRIPTION FACTOR"/>
    <property type="match status" value="1"/>
</dbReference>
<dbReference type="InterPro" id="IPR007219">
    <property type="entry name" value="XnlR_reg_dom"/>
</dbReference>
<dbReference type="SUPFAM" id="SSF57701">
    <property type="entry name" value="Zn2/Cys6 DNA-binding domain"/>
    <property type="match status" value="1"/>
</dbReference>
<dbReference type="GO" id="GO:0003677">
    <property type="term" value="F:DNA binding"/>
    <property type="evidence" value="ECO:0007669"/>
    <property type="project" value="InterPro"/>
</dbReference>
<gene>
    <name evidence="7" type="ORF">K489DRAFT_152399</name>
</gene>
<feature type="region of interest" description="Disordered" evidence="4">
    <location>
        <begin position="1"/>
        <end position="47"/>
    </location>
</feature>
<feature type="domain" description="Zn(2)-C6 fungal-type" evidence="5">
    <location>
        <begin position="55"/>
        <end position="86"/>
    </location>
</feature>